<protein>
    <submittedName>
        <fullName evidence="2">Uncharacterized protein</fullName>
    </submittedName>
</protein>
<evidence type="ECO:0000313" key="3">
    <source>
        <dbReference type="Proteomes" id="UP001362999"/>
    </source>
</evidence>
<dbReference type="Proteomes" id="UP001362999">
    <property type="component" value="Unassembled WGS sequence"/>
</dbReference>
<evidence type="ECO:0000256" key="1">
    <source>
        <dbReference type="SAM" id="MobiDB-lite"/>
    </source>
</evidence>
<accession>A0AAW0CU73</accession>
<feature type="region of interest" description="Disordered" evidence="1">
    <location>
        <begin position="530"/>
        <end position="560"/>
    </location>
</feature>
<feature type="compositionally biased region" description="Polar residues" evidence="1">
    <location>
        <begin position="274"/>
        <end position="287"/>
    </location>
</feature>
<keyword evidence="3" id="KW-1185">Reference proteome</keyword>
<proteinExistence type="predicted"/>
<gene>
    <name evidence="2" type="ORF">R3P38DRAFT_2891471</name>
</gene>
<dbReference type="AlphaFoldDB" id="A0AAW0CU73"/>
<organism evidence="2 3">
    <name type="scientific">Favolaschia claudopus</name>
    <dbReference type="NCBI Taxonomy" id="2862362"/>
    <lineage>
        <taxon>Eukaryota</taxon>
        <taxon>Fungi</taxon>
        <taxon>Dikarya</taxon>
        <taxon>Basidiomycota</taxon>
        <taxon>Agaricomycotina</taxon>
        <taxon>Agaricomycetes</taxon>
        <taxon>Agaricomycetidae</taxon>
        <taxon>Agaricales</taxon>
        <taxon>Marasmiineae</taxon>
        <taxon>Mycenaceae</taxon>
        <taxon>Favolaschia</taxon>
    </lineage>
</organism>
<reference evidence="2 3" key="1">
    <citation type="journal article" date="2024" name="J Genomics">
        <title>Draft genome sequencing and assembly of Favolaschia claudopus CIRM-BRFM 2984 isolated from oak limbs.</title>
        <authorList>
            <person name="Navarro D."/>
            <person name="Drula E."/>
            <person name="Chaduli D."/>
            <person name="Cazenave R."/>
            <person name="Ahrendt S."/>
            <person name="Wang J."/>
            <person name="Lipzen A."/>
            <person name="Daum C."/>
            <person name="Barry K."/>
            <person name="Grigoriev I.V."/>
            <person name="Favel A."/>
            <person name="Rosso M.N."/>
            <person name="Martin F."/>
        </authorList>
    </citation>
    <scope>NUCLEOTIDE SEQUENCE [LARGE SCALE GENOMIC DNA]</scope>
    <source>
        <strain evidence="2 3">CIRM-BRFM 2984</strain>
    </source>
</reference>
<name>A0AAW0CU73_9AGAR</name>
<comment type="caution">
    <text evidence="2">The sequence shown here is derived from an EMBL/GenBank/DDBJ whole genome shotgun (WGS) entry which is preliminary data.</text>
</comment>
<sequence length="737" mass="81381">MTTEAAGTVAHPQVAQSSHLFHNASDFEIFGGHYILGDVHNHHEAPRLPPENPLSFAEEEAFSDSDIYCGQMLRKRRGFPLYEPAPQANLPAAYQTHGVSIGDVGSITSEGMFDFFFNIFLPSDHPINGSRTPTGFSPTQLYEAIDVSHFDYDPASHVSTSSVQRLDVEVESSDPPGDDFIFDCDAPQGAILALPHGAHLKKLRNVDHIRTYAAKHAANWYEYINGPRGRGLANGELYIVTGCEKAPSWGMASYHASRQDFQLKFNRGVGIPNTQFRWSGTPGQKNPSQRKHYNRPLGENQPSNHTTFVHGLSVSIGKRLWKKLFGTVPVESSSIARFFNSKNGSSAGVSSKSSPGSFLRNFFGAGRSPSSRGNGTGRQHGGVVFSNVAPIDGLVYNPSRLINEYILTKIPETTIAISHDDDWSDILSEVSEVDSPEIFLHHIEGQFGIMGSDGPTFPLSKAAYTTARFAALTSDNSFNTSGFTPENISRPFPSPPTVSGDISLDGLQSLKYTFRQIEPRGVMSKEREGDYTVGNVSNNDAASQRRMLSMPSRNGSAARRKMPVLKHRRLQPKDVAPPHPSYDSPMPTSSFLPIHAPEQRLQPQDVALPHISYDSSIMPTFSSLPGYAYAPQVRRFWRIVHAVPQIYSYRLPEYISLRLKVARPLMGSLGTARPCQQLPLPNTTTGQGMAVEMNYLWLRVTAITDTYPHLPSITRLCPGHHIAMHLRRHIAMHLGSR</sequence>
<evidence type="ECO:0000313" key="2">
    <source>
        <dbReference type="EMBL" id="KAK7042623.1"/>
    </source>
</evidence>
<dbReference type="EMBL" id="JAWWNJ010000013">
    <property type="protein sequence ID" value="KAK7042623.1"/>
    <property type="molecule type" value="Genomic_DNA"/>
</dbReference>
<feature type="region of interest" description="Disordered" evidence="1">
    <location>
        <begin position="274"/>
        <end position="304"/>
    </location>
</feature>